<keyword evidence="1" id="KW-0808">Transferase</keyword>
<dbReference type="EMBL" id="BT148175">
    <property type="protein sequence ID" value="AFK47969.1"/>
    <property type="molecule type" value="mRNA"/>
</dbReference>
<organism evidence="3">
    <name type="scientific">Lotus japonicus</name>
    <name type="common">Lotus corniculatus var. japonicus</name>
    <dbReference type="NCBI Taxonomy" id="34305"/>
    <lineage>
        <taxon>Eukaryota</taxon>
        <taxon>Viridiplantae</taxon>
        <taxon>Streptophyta</taxon>
        <taxon>Embryophyta</taxon>
        <taxon>Tracheophyta</taxon>
        <taxon>Spermatophyta</taxon>
        <taxon>Magnoliopsida</taxon>
        <taxon>eudicotyledons</taxon>
        <taxon>Gunneridae</taxon>
        <taxon>Pentapetalae</taxon>
        <taxon>rosids</taxon>
        <taxon>fabids</taxon>
        <taxon>Fabales</taxon>
        <taxon>Fabaceae</taxon>
        <taxon>Papilionoideae</taxon>
        <taxon>50 kb inversion clade</taxon>
        <taxon>NPAAA clade</taxon>
        <taxon>Hologalegina</taxon>
        <taxon>robinioid clade</taxon>
        <taxon>Loteae</taxon>
        <taxon>Lotus</taxon>
    </lineage>
</organism>
<dbReference type="Pfam" id="PF02458">
    <property type="entry name" value="Transferase"/>
    <property type="match status" value="1"/>
</dbReference>
<evidence type="ECO:0000256" key="2">
    <source>
        <dbReference type="ARBA" id="ARBA00023315"/>
    </source>
</evidence>
<evidence type="ECO:0000256" key="1">
    <source>
        <dbReference type="ARBA" id="ARBA00022679"/>
    </source>
</evidence>
<protein>
    <recommendedName>
        <fullName evidence="4">Anthocyanin acyltransferase</fullName>
    </recommendedName>
</protein>
<evidence type="ECO:0008006" key="4">
    <source>
        <dbReference type="Google" id="ProtNLM"/>
    </source>
</evidence>
<name>I3T627_LOTJA</name>
<dbReference type="Gene3D" id="3.30.559.10">
    <property type="entry name" value="Chloramphenicol acetyltransferase-like domain"/>
    <property type="match status" value="1"/>
</dbReference>
<dbReference type="AlphaFoldDB" id="I3T627"/>
<evidence type="ECO:0000313" key="3">
    <source>
        <dbReference type="EMBL" id="AFK47969.1"/>
    </source>
</evidence>
<dbReference type="GO" id="GO:0016747">
    <property type="term" value="F:acyltransferase activity, transferring groups other than amino-acyl groups"/>
    <property type="evidence" value="ECO:0007669"/>
    <property type="project" value="UniProtKB-ARBA"/>
</dbReference>
<dbReference type="PANTHER" id="PTHR31625">
    <property type="match status" value="1"/>
</dbReference>
<keyword evidence="2" id="KW-0012">Acyltransferase</keyword>
<proteinExistence type="evidence at transcript level"/>
<accession>I3T627</accession>
<dbReference type="InterPro" id="IPR023213">
    <property type="entry name" value="CAT-like_dom_sf"/>
</dbReference>
<dbReference type="InterPro" id="IPR051504">
    <property type="entry name" value="Plant_metabolite_acyltrans"/>
</dbReference>
<sequence length="192" mass="21507">MSTFVVACSLVWVSMIKLEQRKGDYCVAKGSDELCYFLFLADCRGRPELSFPSTYFGNCLAFCTVAMKKDEVVGENGLIEVANAVEREIRNWKSDPLQNAETSISDYRELLKPGKSLLTIGGSPKLAVYETDFGWGKPKKSESVHLDTFRIVSMSDCRDKDGGMEVGLALEKVRMNDFINILEQQFSKVVCD</sequence>
<reference evidence="3" key="1">
    <citation type="submission" date="2012-05" db="EMBL/GenBank/DDBJ databases">
        <authorList>
            <person name="Krishnakumar V."/>
            <person name="Cheung F."/>
            <person name="Xiao Y."/>
            <person name="Chan A."/>
            <person name="Moskal W.A."/>
            <person name="Town C.D."/>
        </authorList>
    </citation>
    <scope>NUCLEOTIDE SEQUENCE</scope>
</reference>